<dbReference type="AlphaFoldDB" id="A0A1H9JZ00"/>
<dbReference type="SUPFAM" id="SSF54909">
    <property type="entry name" value="Dimeric alpha+beta barrel"/>
    <property type="match status" value="1"/>
</dbReference>
<evidence type="ECO:0000259" key="1">
    <source>
        <dbReference type="Pfam" id="PF07978"/>
    </source>
</evidence>
<proteinExistence type="predicted"/>
<keyword evidence="3" id="KW-1185">Reference proteome</keyword>
<dbReference type="InParanoid" id="A0A1H9JZ00"/>
<dbReference type="Gene3D" id="3.30.70.100">
    <property type="match status" value="1"/>
</dbReference>
<dbReference type="EMBL" id="FOFB01000019">
    <property type="protein sequence ID" value="SEQ92196.1"/>
    <property type="molecule type" value="Genomic_DNA"/>
</dbReference>
<feature type="domain" description="NIPSNAP" evidence="1">
    <location>
        <begin position="171"/>
        <end position="269"/>
    </location>
</feature>
<name>A0A1H9JZ00_9BACT</name>
<protein>
    <submittedName>
        <fullName evidence="2">NIPSNAP protein</fullName>
    </submittedName>
</protein>
<organism evidence="2 3">
    <name type="scientific">Neolewinella agarilytica</name>
    <dbReference type="NCBI Taxonomy" id="478744"/>
    <lineage>
        <taxon>Bacteria</taxon>
        <taxon>Pseudomonadati</taxon>
        <taxon>Bacteroidota</taxon>
        <taxon>Saprospiria</taxon>
        <taxon>Saprospirales</taxon>
        <taxon>Lewinellaceae</taxon>
        <taxon>Neolewinella</taxon>
    </lineage>
</organism>
<reference evidence="3" key="1">
    <citation type="submission" date="2016-10" db="EMBL/GenBank/DDBJ databases">
        <authorList>
            <person name="Varghese N."/>
            <person name="Submissions S."/>
        </authorList>
    </citation>
    <scope>NUCLEOTIDE SEQUENCE [LARGE SCALE GENOMIC DNA]</scope>
    <source>
        <strain evidence="3">DSM 24740</strain>
    </source>
</reference>
<evidence type="ECO:0000313" key="2">
    <source>
        <dbReference type="EMBL" id="SEQ92196.1"/>
    </source>
</evidence>
<gene>
    <name evidence="2" type="ORF">SAMN05444359_11914</name>
</gene>
<dbReference type="STRING" id="478744.SAMN05444359_11914"/>
<dbReference type="InterPro" id="IPR012577">
    <property type="entry name" value="NIPSNAP"/>
</dbReference>
<evidence type="ECO:0000313" key="3">
    <source>
        <dbReference type="Proteomes" id="UP000199021"/>
    </source>
</evidence>
<dbReference type="Proteomes" id="UP000199021">
    <property type="component" value="Unassembled WGS sequence"/>
</dbReference>
<sequence length="271" mass="30725">MGYERTAVDRYLHLKHNSIMQRRKFIAAAAALPFTAVAATANNPLAEGDRQLIELRTYEIKFGGSGKGRLLDYLLEVLAPTLRSMGCPWVKVLKERGDADPAKIWCMIAYPDATTYVKAQDLSGNVDFRTASADYDALGPEKPIFNRYTSSLLLAFTGMPQVTDSREAALYELRTYEGYSEDATRRKIAMFNDEEIPLFHRTGLHPVFFGDMIAGPYRPSLVYMLHFKDMEERNANWKTFVDSPEWKEMAAKPKYANSVSNIRKVFLEPIG</sequence>
<dbReference type="InterPro" id="IPR011008">
    <property type="entry name" value="Dimeric_a/b-barrel"/>
</dbReference>
<accession>A0A1H9JZ00</accession>
<dbReference type="Pfam" id="PF07978">
    <property type="entry name" value="NIPSNAP"/>
    <property type="match status" value="1"/>
</dbReference>